<protein>
    <submittedName>
        <fullName evidence="4">Response regulator</fullName>
    </submittedName>
</protein>
<evidence type="ECO:0000256" key="1">
    <source>
        <dbReference type="ARBA" id="ARBA00022553"/>
    </source>
</evidence>
<keyword evidence="1 2" id="KW-0597">Phosphoprotein</keyword>
<feature type="domain" description="Response regulatory" evidence="3">
    <location>
        <begin position="8"/>
        <end position="124"/>
    </location>
</feature>
<name>A0A2S2CY77_9PROT</name>
<dbReference type="AlphaFoldDB" id="A0A2S2CY77"/>
<dbReference type="SMART" id="SM00448">
    <property type="entry name" value="REC"/>
    <property type="match status" value="1"/>
</dbReference>
<proteinExistence type="predicted"/>
<dbReference type="RefSeq" id="WP_109332805.1">
    <property type="nucleotide sequence ID" value="NZ_CP029357.1"/>
</dbReference>
<gene>
    <name evidence="4" type="ORF">DEW08_25980</name>
</gene>
<dbReference type="InterPro" id="IPR001789">
    <property type="entry name" value="Sig_transdc_resp-reg_receiver"/>
</dbReference>
<dbReference type="SUPFAM" id="SSF52172">
    <property type="entry name" value="CheY-like"/>
    <property type="match status" value="1"/>
</dbReference>
<feature type="modified residue" description="4-aspartylphosphate" evidence="2">
    <location>
        <position position="57"/>
    </location>
</feature>
<dbReference type="EMBL" id="CP029357">
    <property type="protein sequence ID" value="AWK89474.1"/>
    <property type="molecule type" value="Genomic_DNA"/>
</dbReference>
<evidence type="ECO:0000259" key="3">
    <source>
        <dbReference type="PROSITE" id="PS50110"/>
    </source>
</evidence>
<dbReference type="Proteomes" id="UP000245629">
    <property type="component" value="Plasmid unnamed2"/>
</dbReference>
<dbReference type="OrthoDB" id="7243049at2"/>
<dbReference type="PROSITE" id="PS50110">
    <property type="entry name" value="RESPONSE_REGULATORY"/>
    <property type="match status" value="1"/>
</dbReference>
<geneLocation type="plasmid" evidence="4 5">
    <name>unnamed2</name>
</geneLocation>
<dbReference type="Pfam" id="PF00072">
    <property type="entry name" value="Response_reg"/>
    <property type="match status" value="1"/>
</dbReference>
<reference evidence="5" key="1">
    <citation type="submission" date="2018-05" db="EMBL/GenBank/DDBJ databases">
        <title>Azospirillum thermophila sp. nov., a novel isolated from hot spring.</title>
        <authorList>
            <person name="Zhao Z."/>
        </authorList>
    </citation>
    <scope>NUCLEOTIDE SEQUENCE [LARGE SCALE GENOMIC DNA]</scope>
    <source>
        <strain evidence="5">CFH 70021</strain>
        <plasmid evidence="5">unnamed2</plasmid>
    </source>
</reference>
<evidence type="ECO:0000313" key="5">
    <source>
        <dbReference type="Proteomes" id="UP000245629"/>
    </source>
</evidence>
<organism evidence="4 5">
    <name type="scientific">Azospirillum thermophilum</name>
    <dbReference type="NCBI Taxonomy" id="2202148"/>
    <lineage>
        <taxon>Bacteria</taxon>
        <taxon>Pseudomonadati</taxon>
        <taxon>Pseudomonadota</taxon>
        <taxon>Alphaproteobacteria</taxon>
        <taxon>Rhodospirillales</taxon>
        <taxon>Azospirillaceae</taxon>
        <taxon>Azospirillum</taxon>
    </lineage>
</organism>
<dbReference type="PANTHER" id="PTHR44591">
    <property type="entry name" value="STRESS RESPONSE REGULATOR PROTEIN 1"/>
    <property type="match status" value="1"/>
</dbReference>
<dbReference type="GO" id="GO:0000160">
    <property type="term" value="P:phosphorelay signal transduction system"/>
    <property type="evidence" value="ECO:0007669"/>
    <property type="project" value="InterPro"/>
</dbReference>
<keyword evidence="5" id="KW-1185">Reference proteome</keyword>
<evidence type="ECO:0000256" key="2">
    <source>
        <dbReference type="PROSITE-ProRule" id="PRU00169"/>
    </source>
</evidence>
<dbReference type="InterPro" id="IPR011006">
    <property type="entry name" value="CheY-like_superfamily"/>
</dbReference>
<accession>A0A2S2CY77</accession>
<evidence type="ECO:0000313" key="4">
    <source>
        <dbReference type="EMBL" id="AWK89474.1"/>
    </source>
</evidence>
<dbReference type="PANTHER" id="PTHR44591:SF3">
    <property type="entry name" value="RESPONSE REGULATORY DOMAIN-CONTAINING PROTEIN"/>
    <property type="match status" value="1"/>
</dbReference>
<dbReference type="KEGG" id="azz:DEW08_25980"/>
<dbReference type="Gene3D" id="3.40.50.2300">
    <property type="match status" value="1"/>
</dbReference>
<keyword evidence="4" id="KW-0614">Plasmid</keyword>
<sequence length="127" mass="13565">MIVSHHLRVLLVEDEAVSAMALAAVCEQAGYRVTCVGNGREGLEAFERAPFDVVVTDLNMPQLDGGRMIRSLRREWPCLPVVVVTGSPPPGGLRELQGSEPGVMALLTKPVAGADLVRAIRGVFAMT</sequence>
<dbReference type="CDD" id="cd17546">
    <property type="entry name" value="REC_hyHK_CKI1_RcsC-like"/>
    <property type="match status" value="1"/>
</dbReference>
<dbReference type="InterPro" id="IPR050595">
    <property type="entry name" value="Bact_response_regulator"/>
</dbReference>